<gene>
    <name evidence="3" type="ORF">JMJ35_008970</name>
</gene>
<dbReference type="EMBL" id="JAFEKC020000020">
    <property type="protein sequence ID" value="KAK0508694.1"/>
    <property type="molecule type" value="Genomic_DNA"/>
</dbReference>
<evidence type="ECO:0000259" key="2">
    <source>
        <dbReference type="Pfam" id="PF03959"/>
    </source>
</evidence>
<dbReference type="InterPro" id="IPR005645">
    <property type="entry name" value="FSH-like_dom"/>
</dbReference>
<sequence>MRFLCLHGQGTSAAVFRSQTAPFRSRLPPDYTFDFVDAPFPCKPYPGIDLIYPEPRNFSFWRDPSVPHIRAAHTWLLDLLNRSGPYDGAICFSQGCSLISSFLLYHAAENPSAPLPFKLAVFICGGIPLPVLEDLGLPISLRAWDISNHTGRLLLSTAANLHAKAANPSSIKPGVSLWDEVPAEDLEHDPSEEPPSSDVYGLDFSSFPEDLKIKIPTVHVYGAKDPKYVASMQLVHFCEENRTRTFDHGGGHDVPKRTHVSERIAELVEWAAEEAQRGGVGKV</sequence>
<evidence type="ECO:0000256" key="1">
    <source>
        <dbReference type="ARBA" id="ARBA00022801"/>
    </source>
</evidence>
<evidence type="ECO:0000313" key="4">
    <source>
        <dbReference type="Proteomes" id="UP001166286"/>
    </source>
</evidence>
<dbReference type="PANTHER" id="PTHR48070">
    <property type="entry name" value="ESTERASE OVCA2"/>
    <property type="match status" value="1"/>
</dbReference>
<dbReference type="Proteomes" id="UP001166286">
    <property type="component" value="Unassembled WGS sequence"/>
</dbReference>
<keyword evidence="4" id="KW-1185">Reference proteome</keyword>
<organism evidence="3 4">
    <name type="scientific">Cladonia borealis</name>
    <dbReference type="NCBI Taxonomy" id="184061"/>
    <lineage>
        <taxon>Eukaryota</taxon>
        <taxon>Fungi</taxon>
        <taxon>Dikarya</taxon>
        <taxon>Ascomycota</taxon>
        <taxon>Pezizomycotina</taxon>
        <taxon>Lecanoromycetes</taxon>
        <taxon>OSLEUM clade</taxon>
        <taxon>Lecanoromycetidae</taxon>
        <taxon>Lecanorales</taxon>
        <taxon>Lecanorineae</taxon>
        <taxon>Cladoniaceae</taxon>
        <taxon>Cladonia</taxon>
    </lineage>
</organism>
<dbReference type="Gene3D" id="3.40.50.1820">
    <property type="entry name" value="alpha/beta hydrolase"/>
    <property type="match status" value="1"/>
</dbReference>
<dbReference type="InterPro" id="IPR050593">
    <property type="entry name" value="LovG"/>
</dbReference>
<dbReference type="AlphaFoldDB" id="A0AA39V2I4"/>
<name>A0AA39V2I4_9LECA</name>
<feature type="domain" description="Serine hydrolase" evidence="2">
    <location>
        <begin position="2"/>
        <end position="261"/>
    </location>
</feature>
<dbReference type="GO" id="GO:0005737">
    <property type="term" value="C:cytoplasm"/>
    <property type="evidence" value="ECO:0007669"/>
    <property type="project" value="TreeGrafter"/>
</dbReference>
<dbReference type="PANTHER" id="PTHR48070:SF7">
    <property type="entry name" value="SERINE HYDROLASE FSH DOMAIN-CONTAINING PROTEIN-RELATED"/>
    <property type="match status" value="1"/>
</dbReference>
<dbReference type="Pfam" id="PF03959">
    <property type="entry name" value="FSH1"/>
    <property type="match status" value="1"/>
</dbReference>
<dbReference type="GO" id="GO:0019748">
    <property type="term" value="P:secondary metabolic process"/>
    <property type="evidence" value="ECO:0007669"/>
    <property type="project" value="TreeGrafter"/>
</dbReference>
<dbReference type="GO" id="GO:0005634">
    <property type="term" value="C:nucleus"/>
    <property type="evidence" value="ECO:0007669"/>
    <property type="project" value="TreeGrafter"/>
</dbReference>
<keyword evidence="1" id="KW-0378">Hydrolase</keyword>
<accession>A0AA39V2I4</accession>
<reference evidence="3" key="1">
    <citation type="submission" date="2023-03" db="EMBL/GenBank/DDBJ databases">
        <title>Complete genome of Cladonia borealis.</title>
        <authorList>
            <person name="Park H."/>
        </authorList>
    </citation>
    <scope>NUCLEOTIDE SEQUENCE</scope>
    <source>
        <strain evidence="3">ANT050790</strain>
    </source>
</reference>
<proteinExistence type="predicted"/>
<dbReference type="SUPFAM" id="SSF53474">
    <property type="entry name" value="alpha/beta-Hydrolases"/>
    <property type="match status" value="1"/>
</dbReference>
<protein>
    <recommendedName>
        <fullName evidence="2">Serine hydrolase domain-containing protein</fullName>
    </recommendedName>
</protein>
<dbReference type="InterPro" id="IPR029058">
    <property type="entry name" value="AB_hydrolase_fold"/>
</dbReference>
<dbReference type="GO" id="GO:0016787">
    <property type="term" value="F:hydrolase activity"/>
    <property type="evidence" value="ECO:0007669"/>
    <property type="project" value="UniProtKB-KW"/>
</dbReference>
<comment type="caution">
    <text evidence="3">The sequence shown here is derived from an EMBL/GenBank/DDBJ whole genome shotgun (WGS) entry which is preliminary data.</text>
</comment>
<evidence type="ECO:0000313" key="3">
    <source>
        <dbReference type="EMBL" id="KAK0508694.1"/>
    </source>
</evidence>